<dbReference type="SMART" id="SM00102">
    <property type="entry name" value="ADF"/>
    <property type="match status" value="1"/>
</dbReference>
<dbReference type="GO" id="GO:0071933">
    <property type="term" value="F:Arp2/3 complex binding"/>
    <property type="evidence" value="ECO:0007669"/>
    <property type="project" value="InterPro"/>
</dbReference>
<dbReference type="OrthoDB" id="3919494at2759"/>
<dbReference type="InterPro" id="IPR029006">
    <property type="entry name" value="ADF-H/Gelsolin-like_dom_sf"/>
</dbReference>
<dbReference type="PANTHER" id="PTHR11249">
    <property type="entry name" value="GLIAL FACTOR NATURATION FACTOR"/>
    <property type="match status" value="1"/>
</dbReference>
<keyword evidence="2" id="KW-0539">Nucleus</keyword>
<dbReference type="GO" id="GO:0034316">
    <property type="term" value="P:negative regulation of Arp2/3 complex-mediated actin nucleation"/>
    <property type="evidence" value="ECO:0007669"/>
    <property type="project" value="TreeGrafter"/>
</dbReference>
<dbReference type="PROSITE" id="PS51263">
    <property type="entry name" value="ADF_H"/>
    <property type="match status" value="1"/>
</dbReference>
<evidence type="ECO:0000313" key="5">
    <source>
        <dbReference type="Proteomes" id="UP000790833"/>
    </source>
</evidence>
<organism evidence="4 5">
    <name type="scientific">Scheffersomyces spartinae</name>
    <dbReference type="NCBI Taxonomy" id="45513"/>
    <lineage>
        <taxon>Eukaryota</taxon>
        <taxon>Fungi</taxon>
        <taxon>Dikarya</taxon>
        <taxon>Ascomycota</taxon>
        <taxon>Saccharomycotina</taxon>
        <taxon>Pichiomycetes</taxon>
        <taxon>Debaryomycetaceae</taxon>
        <taxon>Scheffersomyces</taxon>
    </lineage>
</organism>
<dbReference type="InterPro" id="IPR011171">
    <property type="entry name" value="GMF"/>
</dbReference>
<dbReference type="PANTHER" id="PTHR11249:SF2">
    <property type="entry name" value="GLIA MATURATION FACTOR"/>
    <property type="match status" value="1"/>
</dbReference>
<dbReference type="Gene3D" id="3.40.20.10">
    <property type="entry name" value="Severin"/>
    <property type="match status" value="1"/>
</dbReference>
<evidence type="ECO:0000256" key="1">
    <source>
        <dbReference type="ARBA" id="ARBA00010055"/>
    </source>
</evidence>
<sequence>MATPLYTFSPETLSDLRKFRFASARANTPQALIYIIDKTSYEVKREDDDNIIDSIEELVDGLPDNSPRFVVLSYPITEADGRMKSPLVMIYWIPPTCNNEGRMLYAGAVELVRDKAGVSKLIKIEEEDEFEDIESLLQ</sequence>
<dbReference type="SUPFAM" id="SSF55753">
    <property type="entry name" value="Actin depolymerizing proteins"/>
    <property type="match status" value="1"/>
</dbReference>
<evidence type="ECO:0000313" key="4">
    <source>
        <dbReference type="EMBL" id="KAG7193874.1"/>
    </source>
</evidence>
<evidence type="ECO:0000256" key="2">
    <source>
        <dbReference type="PIRNR" id="PIRNR001788"/>
    </source>
</evidence>
<evidence type="ECO:0000259" key="3">
    <source>
        <dbReference type="PROSITE" id="PS51263"/>
    </source>
</evidence>
<dbReference type="AlphaFoldDB" id="A0A9P8AII1"/>
<comment type="caution">
    <text evidence="4">The sequence shown here is derived from an EMBL/GenBank/DDBJ whole genome shotgun (WGS) entry which is preliminary data.</text>
</comment>
<protein>
    <recommendedName>
        <fullName evidence="3">ADF-H domain-containing protein</fullName>
    </recommendedName>
</protein>
<dbReference type="CDD" id="cd11283">
    <property type="entry name" value="ADF_GMF-beta_like"/>
    <property type="match status" value="1"/>
</dbReference>
<keyword evidence="2" id="KW-0963">Cytoplasm</keyword>
<comment type="subcellular location">
    <subcellularLocation>
        <location evidence="2">Cytoplasm</location>
    </subcellularLocation>
    <subcellularLocation>
        <location evidence="2">Nucleus</location>
    </subcellularLocation>
</comment>
<dbReference type="GO" id="GO:0030479">
    <property type="term" value="C:actin cortical patch"/>
    <property type="evidence" value="ECO:0007669"/>
    <property type="project" value="TreeGrafter"/>
</dbReference>
<dbReference type="InterPro" id="IPR002108">
    <property type="entry name" value="ADF-H"/>
</dbReference>
<dbReference type="PIRSF" id="PIRSF001788">
    <property type="entry name" value="GMF-beta"/>
    <property type="match status" value="1"/>
</dbReference>
<reference evidence="4" key="1">
    <citation type="submission" date="2021-03" db="EMBL/GenBank/DDBJ databases">
        <authorList>
            <person name="Palmer J.M."/>
        </authorList>
    </citation>
    <scope>NUCLEOTIDE SEQUENCE</scope>
    <source>
        <strain evidence="4">ARV_011</strain>
    </source>
</reference>
<dbReference type="GeneID" id="66118446"/>
<dbReference type="GO" id="GO:0071846">
    <property type="term" value="P:actin filament debranching"/>
    <property type="evidence" value="ECO:0007669"/>
    <property type="project" value="InterPro"/>
</dbReference>
<dbReference type="GO" id="GO:0003779">
    <property type="term" value="F:actin binding"/>
    <property type="evidence" value="ECO:0007669"/>
    <property type="project" value="InterPro"/>
</dbReference>
<name>A0A9P8AII1_9ASCO</name>
<dbReference type="GO" id="GO:0005634">
    <property type="term" value="C:nucleus"/>
    <property type="evidence" value="ECO:0007669"/>
    <property type="project" value="UniProtKB-SubCell"/>
</dbReference>
<accession>A0A9P8AII1</accession>
<comment type="similarity">
    <text evidence="1 2">Belongs to the actin-binding proteins ADF family. GMF subfamily.</text>
</comment>
<keyword evidence="5" id="KW-1185">Reference proteome</keyword>
<dbReference type="Pfam" id="PF00241">
    <property type="entry name" value="Cofilin_ADF"/>
    <property type="match status" value="1"/>
</dbReference>
<dbReference type="Proteomes" id="UP000790833">
    <property type="component" value="Unassembled WGS sequence"/>
</dbReference>
<dbReference type="EMBL" id="JAHMUF010000009">
    <property type="protein sequence ID" value="KAG7193874.1"/>
    <property type="molecule type" value="Genomic_DNA"/>
</dbReference>
<gene>
    <name evidence="4" type="ORF">KQ657_005072</name>
</gene>
<proteinExistence type="inferred from homology"/>
<feature type="domain" description="ADF-H" evidence="3">
    <location>
        <begin position="4"/>
        <end position="138"/>
    </location>
</feature>
<dbReference type="RefSeq" id="XP_043049421.1">
    <property type="nucleotide sequence ID" value="XM_043195716.1"/>
</dbReference>